<comment type="similarity">
    <text evidence="1">Belongs to the HipA Ser/Thr kinase family.</text>
</comment>
<dbReference type="Proteomes" id="UP000219374">
    <property type="component" value="Unassembled WGS sequence"/>
</dbReference>
<dbReference type="InterPro" id="IPR052028">
    <property type="entry name" value="HipA_Ser/Thr_kinase"/>
</dbReference>
<dbReference type="Gene3D" id="1.10.1070.20">
    <property type="match status" value="1"/>
</dbReference>
<gene>
    <name evidence="5" type="ORF">SAMN06296416_10310</name>
</gene>
<dbReference type="AlphaFoldDB" id="A0A286D5J2"/>
<dbReference type="EMBL" id="OCND01000003">
    <property type="protein sequence ID" value="SOD53935.1"/>
    <property type="molecule type" value="Genomic_DNA"/>
</dbReference>
<sequence>MKRVLDVFLGETTHQIGTLRFEAQGARQSAGFEYHADWLVDEDRFALEPGLPLVSGMQFHQQARDGSLFHGAIADTEPDGWGRKVILRDHAKQRQQARESGAAVETRALNHLDFLLAVDDSSRVGALRFRDEDGIFQRTPEPEKRTTPPLIELGLLLSASRAVEQHTETAADLAYLRGRGTSLAGLRPKCTVIDEDGRLSIGKFPSVQDDRAVTKGEVLALRLAREAGINAAEAKLVDSDGSPVALIRRFDRPDDGGRLMYISAATMLGVDTSDGSEHTYTEIVDALRQQGARPKTDIEELWRRIAFSILITNVDDHLHNHGFLHSQQGQWTLAPAFDINPFPERARELKTWISEDTGPEASIKALMSVAPYFRIDQDAAIRILGDVERATSRWRQVGHSIGMSNTELDQFVDAFEHRERDAIRNIIG</sequence>
<proteinExistence type="inferred from homology"/>
<organism evidence="5 6">
    <name type="scientific">Pseudoxanthomonas wuyuanensis</name>
    <dbReference type="NCBI Taxonomy" id="1073196"/>
    <lineage>
        <taxon>Bacteria</taxon>
        <taxon>Pseudomonadati</taxon>
        <taxon>Pseudomonadota</taxon>
        <taxon>Gammaproteobacteria</taxon>
        <taxon>Lysobacterales</taxon>
        <taxon>Lysobacteraceae</taxon>
        <taxon>Pseudoxanthomonas</taxon>
    </lineage>
</organism>
<evidence type="ECO:0000256" key="1">
    <source>
        <dbReference type="ARBA" id="ARBA00010164"/>
    </source>
</evidence>
<evidence type="ECO:0000256" key="2">
    <source>
        <dbReference type="ARBA" id="ARBA00022679"/>
    </source>
</evidence>
<reference evidence="5 6" key="1">
    <citation type="submission" date="2017-09" db="EMBL/GenBank/DDBJ databases">
        <authorList>
            <person name="Ehlers B."/>
            <person name="Leendertz F.H."/>
        </authorList>
    </citation>
    <scope>NUCLEOTIDE SEQUENCE [LARGE SCALE GENOMIC DNA]</scope>
    <source>
        <strain evidence="5 6">CGMCC 1.10978</strain>
    </source>
</reference>
<dbReference type="PANTHER" id="PTHR37419">
    <property type="entry name" value="SERINE/THREONINE-PROTEIN KINASE TOXIN HIPA"/>
    <property type="match status" value="1"/>
</dbReference>
<protein>
    <submittedName>
        <fullName evidence="5">Serine/threonine-protein kinase HipA</fullName>
    </submittedName>
</protein>
<evidence type="ECO:0000313" key="6">
    <source>
        <dbReference type="Proteomes" id="UP000219374"/>
    </source>
</evidence>
<keyword evidence="3 5" id="KW-0418">Kinase</keyword>
<accession>A0A286D5J2</accession>
<name>A0A286D5J2_9GAMM</name>
<keyword evidence="6" id="KW-1185">Reference proteome</keyword>
<dbReference type="GO" id="GO:0004674">
    <property type="term" value="F:protein serine/threonine kinase activity"/>
    <property type="evidence" value="ECO:0007669"/>
    <property type="project" value="TreeGrafter"/>
</dbReference>
<dbReference type="RefSeq" id="WP_097121348.1">
    <property type="nucleotide sequence ID" value="NZ_OCND01000003.1"/>
</dbReference>
<feature type="domain" description="HipA-like C-terminal" evidence="4">
    <location>
        <begin position="181"/>
        <end position="394"/>
    </location>
</feature>
<dbReference type="OrthoDB" id="9805913at2"/>
<dbReference type="InterPro" id="IPR012893">
    <property type="entry name" value="HipA-like_C"/>
</dbReference>
<evidence type="ECO:0000259" key="4">
    <source>
        <dbReference type="Pfam" id="PF07804"/>
    </source>
</evidence>
<keyword evidence="2" id="KW-0808">Transferase</keyword>
<dbReference type="GO" id="GO:0005829">
    <property type="term" value="C:cytosol"/>
    <property type="evidence" value="ECO:0007669"/>
    <property type="project" value="TreeGrafter"/>
</dbReference>
<dbReference type="PANTHER" id="PTHR37419:SF8">
    <property type="entry name" value="TOXIN YJJJ"/>
    <property type="match status" value="1"/>
</dbReference>
<dbReference type="Pfam" id="PF07804">
    <property type="entry name" value="HipA_C"/>
    <property type="match status" value="1"/>
</dbReference>
<evidence type="ECO:0000313" key="5">
    <source>
        <dbReference type="EMBL" id="SOD53935.1"/>
    </source>
</evidence>
<evidence type="ECO:0000256" key="3">
    <source>
        <dbReference type="ARBA" id="ARBA00022777"/>
    </source>
</evidence>